<dbReference type="Pfam" id="PF13847">
    <property type="entry name" value="Methyltransf_31"/>
    <property type="match status" value="1"/>
</dbReference>
<evidence type="ECO:0000259" key="1">
    <source>
        <dbReference type="Pfam" id="PF13847"/>
    </source>
</evidence>
<dbReference type="GO" id="GO:0032259">
    <property type="term" value="P:methylation"/>
    <property type="evidence" value="ECO:0007669"/>
    <property type="project" value="UniProtKB-KW"/>
</dbReference>
<proteinExistence type="predicted"/>
<protein>
    <submittedName>
        <fullName evidence="2">Class I SAM-dependent methyltransferase</fullName>
        <ecNumber evidence="2">2.1.-.-</ecNumber>
    </submittedName>
</protein>
<evidence type="ECO:0000313" key="3">
    <source>
        <dbReference type="Proteomes" id="UP001551675"/>
    </source>
</evidence>
<comment type="caution">
    <text evidence="2">The sequence shown here is derived from an EMBL/GenBank/DDBJ whole genome shotgun (WGS) entry which is preliminary data.</text>
</comment>
<dbReference type="InterPro" id="IPR025714">
    <property type="entry name" value="Methyltranfer_dom"/>
</dbReference>
<accession>A0ABV3G932</accession>
<organism evidence="2 3">
    <name type="scientific">Microtetraspora glauca</name>
    <dbReference type="NCBI Taxonomy" id="1996"/>
    <lineage>
        <taxon>Bacteria</taxon>
        <taxon>Bacillati</taxon>
        <taxon>Actinomycetota</taxon>
        <taxon>Actinomycetes</taxon>
        <taxon>Streptosporangiales</taxon>
        <taxon>Streptosporangiaceae</taxon>
        <taxon>Microtetraspora</taxon>
    </lineage>
</organism>
<keyword evidence="3" id="KW-1185">Reference proteome</keyword>
<dbReference type="CDD" id="cd02440">
    <property type="entry name" value="AdoMet_MTases"/>
    <property type="match status" value="1"/>
</dbReference>
<dbReference type="PANTHER" id="PTHR42912">
    <property type="entry name" value="METHYLTRANSFERASE"/>
    <property type="match status" value="1"/>
</dbReference>
<dbReference type="GO" id="GO:0008168">
    <property type="term" value="F:methyltransferase activity"/>
    <property type="evidence" value="ECO:0007669"/>
    <property type="project" value="UniProtKB-KW"/>
</dbReference>
<keyword evidence="2" id="KW-0489">Methyltransferase</keyword>
<keyword evidence="2" id="KW-0808">Transferase</keyword>
<dbReference type="Proteomes" id="UP001551675">
    <property type="component" value="Unassembled WGS sequence"/>
</dbReference>
<gene>
    <name evidence="2" type="ORF">AB0I59_05860</name>
</gene>
<dbReference type="SUPFAM" id="SSF53335">
    <property type="entry name" value="S-adenosyl-L-methionine-dependent methyltransferases"/>
    <property type="match status" value="1"/>
</dbReference>
<dbReference type="InterPro" id="IPR029063">
    <property type="entry name" value="SAM-dependent_MTases_sf"/>
</dbReference>
<dbReference type="RefSeq" id="WP_061255475.1">
    <property type="nucleotide sequence ID" value="NZ_JBFALK010000002.1"/>
</dbReference>
<feature type="domain" description="Methyltransferase" evidence="1">
    <location>
        <begin position="40"/>
        <end position="157"/>
    </location>
</feature>
<dbReference type="EMBL" id="JBFALK010000002">
    <property type="protein sequence ID" value="MEV0968140.1"/>
    <property type="molecule type" value="Genomic_DNA"/>
</dbReference>
<name>A0ABV3G932_MICGL</name>
<dbReference type="Gene3D" id="3.40.50.150">
    <property type="entry name" value="Vaccinia Virus protein VP39"/>
    <property type="match status" value="1"/>
</dbReference>
<reference evidence="2 3" key="1">
    <citation type="submission" date="2024-06" db="EMBL/GenBank/DDBJ databases">
        <title>The Natural Products Discovery Center: Release of the First 8490 Sequenced Strains for Exploring Actinobacteria Biosynthetic Diversity.</title>
        <authorList>
            <person name="Kalkreuter E."/>
            <person name="Kautsar S.A."/>
            <person name="Yang D."/>
            <person name="Bader C.D."/>
            <person name="Teijaro C.N."/>
            <person name="Fluegel L."/>
            <person name="Davis C.M."/>
            <person name="Simpson J.R."/>
            <person name="Lauterbach L."/>
            <person name="Steele A.D."/>
            <person name="Gui C."/>
            <person name="Meng S."/>
            <person name="Li G."/>
            <person name="Viehrig K."/>
            <person name="Ye F."/>
            <person name="Su P."/>
            <person name="Kiefer A.F."/>
            <person name="Nichols A."/>
            <person name="Cepeda A.J."/>
            <person name="Yan W."/>
            <person name="Fan B."/>
            <person name="Jiang Y."/>
            <person name="Adhikari A."/>
            <person name="Zheng C.-J."/>
            <person name="Schuster L."/>
            <person name="Cowan T.M."/>
            <person name="Smanski M.J."/>
            <person name="Chevrette M.G."/>
            <person name="De Carvalho L.P.S."/>
            <person name="Shen B."/>
        </authorList>
    </citation>
    <scope>NUCLEOTIDE SEQUENCE [LARGE SCALE GENOMIC DNA]</scope>
    <source>
        <strain evidence="2 3">NPDC050100</strain>
    </source>
</reference>
<dbReference type="InterPro" id="IPR050508">
    <property type="entry name" value="Methyltransf_Superfamily"/>
</dbReference>
<dbReference type="EC" id="2.1.-.-" evidence="2"/>
<sequence>MDISYHETQDRLTSRIRAHKLFGNFDITDWIDDFLGHRPRVNVLDLGCGDGNHIDLYLRHVGDDGTVTGADRDEALINRAKARYLDVENLSLRVGSMDDALPFEDGAFDLCMVTFAVYNARDAEFTLRELHRVLDKNGELVMIGPTANNVAELYEFNEKVTGRKADEKTLRRSERIVNEFLPLALGMFGSVRAEVINSVLTFPNRDEFLRYFCSTLLYEEIAEREGHSLDDLKAYCPPSGAMPVSKEMVAVVATKSA</sequence>
<evidence type="ECO:0000313" key="2">
    <source>
        <dbReference type="EMBL" id="MEV0968140.1"/>
    </source>
</evidence>